<accession>A0AAD9U3P5</accession>
<dbReference type="PANTHER" id="PTHR47487:SF8">
    <property type="entry name" value="OS08G0270900 PROTEIN"/>
    <property type="match status" value="1"/>
</dbReference>
<dbReference type="PANTHER" id="PTHR47487">
    <property type="entry name" value="OS06G0651300 PROTEIN-RELATED"/>
    <property type="match status" value="1"/>
</dbReference>
<dbReference type="EMBL" id="JANJYI010000006">
    <property type="protein sequence ID" value="KAK2646804.1"/>
    <property type="molecule type" value="Genomic_DNA"/>
</dbReference>
<dbReference type="InterPro" id="IPR003604">
    <property type="entry name" value="Matrin/U1-like-C_Znf_C2H2"/>
</dbReference>
<dbReference type="SMART" id="SM00451">
    <property type="entry name" value="ZnF_U1"/>
    <property type="match status" value="2"/>
</dbReference>
<feature type="region of interest" description="Disordered" evidence="1">
    <location>
        <begin position="231"/>
        <end position="334"/>
    </location>
</feature>
<organism evidence="3 4">
    <name type="scientific">Dipteronia dyeriana</name>
    <dbReference type="NCBI Taxonomy" id="168575"/>
    <lineage>
        <taxon>Eukaryota</taxon>
        <taxon>Viridiplantae</taxon>
        <taxon>Streptophyta</taxon>
        <taxon>Embryophyta</taxon>
        <taxon>Tracheophyta</taxon>
        <taxon>Spermatophyta</taxon>
        <taxon>Magnoliopsida</taxon>
        <taxon>eudicotyledons</taxon>
        <taxon>Gunneridae</taxon>
        <taxon>Pentapetalae</taxon>
        <taxon>rosids</taxon>
        <taxon>malvids</taxon>
        <taxon>Sapindales</taxon>
        <taxon>Sapindaceae</taxon>
        <taxon>Hippocastanoideae</taxon>
        <taxon>Acereae</taxon>
        <taxon>Dipteronia</taxon>
    </lineage>
</organism>
<feature type="compositionally biased region" description="Basic and acidic residues" evidence="1">
    <location>
        <begin position="295"/>
        <end position="328"/>
    </location>
</feature>
<dbReference type="GO" id="GO:0008270">
    <property type="term" value="F:zinc ion binding"/>
    <property type="evidence" value="ECO:0007669"/>
    <property type="project" value="InterPro"/>
</dbReference>
<feature type="compositionally biased region" description="Basic and acidic residues" evidence="1">
    <location>
        <begin position="1"/>
        <end position="12"/>
    </location>
</feature>
<proteinExistence type="predicted"/>
<dbReference type="Proteomes" id="UP001280121">
    <property type="component" value="Unassembled WGS sequence"/>
</dbReference>
<keyword evidence="4" id="KW-1185">Reference proteome</keyword>
<dbReference type="SUPFAM" id="SSF57667">
    <property type="entry name" value="beta-beta-alpha zinc fingers"/>
    <property type="match status" value="2"/>
</dbReference>
<name>A0AAD9U3P5_9ROSI</name>
<dbReference type="Gene3D" id="3.30.160.60">
    <property type="entry name" value="Classic Zinc Finger"/>
    <property type="match status" value="2"/>
</dbReference>
<dbReference type="AlphaFoldDB" id="A0AAD9U3P5"/>
<comment type="caution">
    <text evidence="3">The sequence shown here is derived from an EMBL/GenBank/DDBJ whole genome shotgun (WGS) entry which is preliminary data.</text>
</comment>
<evidence type="ECO:0000256" key="1">
    <source>
        <dbReference type="SAM" id="MobiDB-lite"/>
    </source>
</evidence>
<dbReference type="GO" id="GO:0003676">
    <property type="term" value="F:nucleic acid binding"/>
    <property type="evidence" value="ECO:0007669"/>
    <property type="project" value="InterPro"/>
</dbReference>
<evidence type="ECO:0000313" key="3">
    <source>
        <dbReference type="EMBL" id="KAK2646804.1"/>
    </source>
</evidence>
<dbReference type="InterPro" id="IPR036236">
    <property type="entry name" value="Znf_C2H2_sf"/>
</dbReference>
<sequence length="583" mass="64818">MEFKFRAGDDRPPPSNLPAPSSSTMSFISEQALRANYSSDPNFIRSQIEMYTIQREIEKEKIRLEIIAAENVRRRLLEEEVRRELMMERETAARGSSETGLSTEESHTTQLDSRFPFTHKLGNRLLEDRLAFPESPNLGFGPFGLEMLPPILPQLSDALTDDNKSALEVNKKGKLIILAKPDPNLCGVKRKAETPPTAPGELPFTNMKKKAKEEWSCALCEVSATSERGLNEHLQGRKHKSKEARLRAQAQKMRNNSTSSHSKESGKQTKVTFGGDTANIKQKMKAEEESGQPSKAEDGSDQKIDGVDLKNKDEKLPNNQDNKNENLVKKNQNAKNRKKKFKFWCAVCQIGAHSAIVMESHKKGRKHLARLKEQKLNVEAAPTITTTNMIIQASPNCTEKGKDVDAVAKEANEKTTENDALVEGAIEKKENDAMVEEINGETVENDAIVKEKASEKDEMAKESSEEIARNDAMVEEANEKTAEIDEMVEDANEKTAEDDVVVEDVNVVAEDANKEAAENDVVSEEASKEVAENDWMAEEANKEVAENDWMAEEANKETTNDVVVTEEANKEAAAENVAGVTDC</sequence>
<evidence type="ECO:0000259" key="2">
    <source>
        <dbReference type="SMART" id="SM00451"/>
    </source>
</evidence>
<feature type="region of interest" description="Disordered" evidence="1">
    <location>
        <begin position="510"/>
        <end position="536"/>
    </location>
</feature>
<feature type="region of interest" description="Disordered" evidence="1">
    <location>
        <begin position="1"/>
        <end position="23"/>
    </location>
</feature>
<feature type="domain" description="U1-type" evidence="2">
    <location>
        <begin position="212"/>
        <end position="246"/>
    </location>
</feature>
<reference evidence="3" key="1">
    <citation type="journal article" date="2023" name="Plant J.">
        <title>Genome sequences and population genomics provide insights into the demographic history, inbreeding, and mutation load of two 'living fossil' tree species of Dipteronia.</title>
        <authorList>
            <person name="Feng Y."/>
            <person name="Comes H.P."/>
            <person name="Chen J."/>
            <person name="Zhu S."/>
            <person name="Lu R."/>
            <person name="Zhang X."/>
            <person name="Li P."/>
            <person name="Qiu J."/>
            <person name="Olsen K.M."/>
            <person name="Qiu Y."/>
        </authorList>
    </citation>
    <scope>NUCLEOTIDE SEQUENCE</scope>
    <source>
        <strain evidence="3">KIB01</strain>
    </source>
</reference>
<dbReference type="InterPro" id="IPR013087">
    <property type="entry name" value="Znf_C2H2_type"/>
</dbReference>
<protein>
    <recommendedName>
        <fullName evidence="2">U1-type domain-containing protein</fullName>
    </recommendedName>
</protein>
<feature type="domain" description="U1-type" evidence="2">
    <location>
        <begin position="340"/>
        <end position="374"/>
    </location>
</feature>
<feature type="region of interest" description="Disordered" evidence="1">
    <location>
        <begin position="89"/>
        <end position="110"/>
    </location>
</feature>
<dbReference type="Pfam" id="PF12874">
    <property type="entry name" value="zf-met"/>
    <property type="match status" value="2"/>
</dbReference>
<evidence type="ECO:0000313" key="4">
    <source>
        <dbReference type="Proteomes" id="UP001280121"/>
    </source>
</evidence>
<gene>
    <name evidence="3" type="ORF">Ddye_021999</name>
</gene>